<comment type="similarity">
    <text evidence="3 9">Belongs to the TrpC family.</text>
</comment>
<dbReference type="NCBIfam" id="NF001377">
    <property type="entry name" value="PRK00278.2-4"/>
    <property type="match status" value="1"/>
</dbReference>
<dbReference type="GO" id="GO:0000162">
    <property type="term" value="P:L-tryptophan biosynthetic process"/>
    <property type="evidence" value="ECO:0007669"/>
    <property type="project" value="UniProtKB-UniRule"/>
</dbReference>
<gene>
    <name evidence="9 11" type="primary">trpC</name>
    <name evidence="11" type="ORF">I0Q91_09250</name>
</gene>
<accession>A0A931F971</accession>
<evidence type="ECO:0000313" key="12">
    <source>
        <dbReference type="Proteomes" id="UP000621436"/>
    </source>
</evidence>
<dbReference type="GO" id="GO:0004425">
    <property type="term" value="F:indole-3-glycerol-phosphate synthase activity"/>
    <property type="evidence" value="ECO:0007669"/>
    <property type="project" value="UniProtKB-UniRule"/>
</dbReference>
<evidence type="ECO:0000256" key="3">
    <source>
        <dbReference type="ARBA" id="ARBA00008737"/>
    </source>
</evidence>
<dbReference type="PANTHER" id="PTHR22854:SF2">
    <property type="entry name" value="INDOLE-3-GLYCEROL-PHOSPHATE SYNTHASE"/>
    <property type="match status" value="1"/>
</dbReference>
<dbReference type="InterPro" id="IPR013798">
    <property type="entry name" value="Indole-3-glycerol_P_synth_dom"/>
</dbReference>
<comment type="caution">
    <text evidence="11">The sequence shown here is derived from an EMBL/GenBank/DDBJ whole genome shotgun (WGS) entry which is preliminary data.</text>
</comment>
<dbReference type="InterPro" id="IPR013785">
    <property type="entry name" value="Aldolase_TIM"/>
</dbReference>
<evidence type="ECO:0000256" key="6">
    <source>
        <dbReference type="ARBA" id="ARBA00022822"/>
    </source>
</evidence>
<keyword evidence="7 9" id="KW-0057">Aromatic amino acid biosynthesis</keyword>
<evidence type="ECO:0000256" key="4">
    <source>
        <dbReference type="ARBA" id="ARBA00022605"/>
    </source>
</evidence>
<dbReference type="InterPro" id="IPR001468">
    <property type="entry name" value="Indole-3-GlycerolPSynthase_CS"/>
</dbReference>
<dbReference type="HAMAP" id="MF_00134_B">
    <property type="entry name" value="IGPS_B"/>
    <property type="match status" value="1"/>
</dbReference>
<comment type="catalytic activity">
    <reaction evidence="1 9">
        <text>1-(2-carboxyphenylamino)-1-deoxy-D-ribulose 5-phosphate + H(+) = (1S,2R)-1-C-(indol-3-yl)glycerol 3-phosphate + CO2 + H2O</text>
        <dbReference type="Rhea" id="RHEA:23476"/>
        <dbReference type="ChEBI" id="CHEBI:15377"/>
        <dbReference type="ChEBI" id="CHEBI:15378"/>
        <dbReference type="ChEBI" id="CHEBI:16526"/>
        <dbReference type="ChEBI" id="CHEBI:58613"/>
        <dbReference type="ChEBI" id="CHEBI:58866"/>
        <dbReference type="EC" id="4.1.1.48"/>
    </reaction>
</comment>
<dbReference type="GO" id="GO:0004640">
    <property type="term" value="F:phosphoribosylanthranilate isomerase activity"/>
    <property type="evidence" value="ECO:0007669"/>
    <property type="project" value="TreeGrafter"/>
</dbReference>
<evidence type="ECO:0000259" key="10">
    <source>
        <dbReference type="Pfam" id="PF00218"/>
    </source>
</evidence>
<keyword evidence="12" id="KW-1185">Reference proteome</keyword>
<evidence type="ECO:0000256" key="2">
    <source>
        <dbReference type="ARBA" id="ARBA00004696"/>
    </source>
</evidence>
<dbReference type="InterPro" id="IPR011060">
    <property type="entry name" value="RibuloseP-bd_barrel"/>
</dbReference>
<feature type="domain" description="Indole-3-glycerol phosphate synthase" evidence="10">
    <location>
        <begin position="15"/>
        <end position="246"/>
    </location>
</feature>
<evidence type="ECO:0000256" key="1">
    <source>
        <dbReference type="ARBA" id="ARBA00001633"/>
    </source>
</evidence>
<dbReference type="RefSeq" id="WP_270454230.1">
    <property type="nucleotide sequence ID" value="NZ_JADPIE010000005.1"/>
</dbReference>
<comment type="pathway">
    <text evidence="2 9">Amino-acid biosynthesis; L-tryptophan biosynthesis; L-tryptophan from chorismate: step 4/5.</text>
</comment>
<evidence type="ECO:0000313" key="11">
    <source>
        <dbReference type="EMBL" id="MBF8437263.1"/>
    </source>
</evidence>
<proteinExistence type="inferred from homology"/>
<organism evidence="11 12">
    <name type="scientific">Halonatronomonas betaini</name>
    <dbReference type="NCBI Taxonomy" id="2778430"/>
    <lineage>
        <taxon>Bacteria</taxon>
        <taxon>Bacillati</taxon>
        <taxon>Bacillota</taxon>
        <taxon>Clostridia</taxon>
        <taxon>Halanaerobiales</taxon>
        <taxon>Halarsenatibacteraceae</taxon>
        <taxon>Halonatronomonas</taxon>
    </lineage>
</organism>
<sequence length="258" mass="28563">MILDKIIAEKSREVAELKQAGKHRSLKTRLAEPGLSLIAEIKKASPSKGLIQKDFQPKSQALAYQKAGASAISVLTDKKFFQGSNQVLIDVREVTELPVLRKEFIIDPIQIYQSFFIGADVILLIAAVLDQDQLNQFLAIASELNLEAIVEVHNLEELERVLNTSAKIIGINNRNLKTFNVDLKTTEKLVNHLKSSGRRNDYYLIAESGIKTKADIDYLKELAVDGVLIGETLMKAADPEAKIDQLGLKKGVLDETAN</sequence>
<name>A0A931F971_9FIRM</name>
<dbReference type="PROSITE" id="PS00614">
    <property type="entry name" value="IGPS"/>
    <property type="match status" value="1"/>
</dbReference>
<evidence type="ECO:0000256" key="5">
    <source>
        <dbReference type="ARBA" id="ARBA00022793"/>
    </source>
</evidence>
<dbReference type="EMBL" id="JADPIE010000005">
    <property type="protein sequence ID" value="MBF8437263.1"/>
    <property type="molecule type" value="Genomic_DNA"/>
</dbReference>
<dbReference type="CDD" id="cd00331">
    <property type="entry name" value="IGPS"/>
    <property type="match status" value="1"/>
</dbReference>
<evidence type="ECO:0000256" key="8">
    <source>
        <dbReference type="ARBA" id="ARBA00023239"/>
    </source>
</evidence>
<dbReference type="PANTHER" id="PTHR22854">
    <property type="entry name" value="TRYPTOPHAN BIOSYNTHESIS PROTEIN"/>
    <property type="match status" value="1"/>
</dbReference>
<dbReference type="SUPFAM" id="SSF51366">
    <property type="entry name" value="Ribulose-phoshate binding barrel"/>
    <property type="match status" value="1"/>
</dbReference>
<keyword evidence="5 9" id="KW-0210">Decarboxylase</keyword>
<dbReference type="EC" id="4.1.1.48" evidence="9"/>
<protein>
    <recommendedName>
        <fullName evidence="9">Indole-3-glycerol phosphate synthase</fullName>
        <shortName evidence="9">IGPS</shortName>
        <ecNumber evidence="9">4.1.1.48</ecNumber>
    </recommendedName>
</protein>
<keyword evidence="8 9" id="KW-0456">Lyase</keyword>
<reference evidence="11" key="1">
    <citation type="submission" date="2020-11" db="EMBL/GenBank/DDBJ databases">
        <title>Halonatronomonas betainensis gen. nov., sp. nov. a novel haloalkaliphilic representative of the family Halanaerobiacae capable of betaine degradation.</title>
        <authorList>
            <person name="Boltyanskaya Y."/>
            <person name="Kevbrin V."/>
            <person name="Detkova E."/>
            <person name="Grouzdev D.S."/>
            <person name="Koziaeva V."/>
            <person name="Zhilina T."/>
        </authorList>
    </citation>
    <scope>NUCLEOTIDE SEQUENCE</scope>
    <source>
        <strain evidence="11">Z-7014</strain>
    </source>
</reference>
<dbReference type="Pfam" id="PF00218">
    <property type="entry name" value="IGPS"/>
    <property type="match status" value="1"/>
</dbReference>
<dbReference type="FunFam" id="3.20.20.70:FF:000024">
    <property type="entry name" value="Indole-3-glycerol phosphate synthase"/>
    <property type="match status" value="1"/>
</dbReference>
<dbReference type="Proteomes" id="UP000621436">
    <property type="component" value="Unassembled WGS sequence"/>
</dbReference>
<dbReference type="Gene3D" id="3.20.20.70">
    <property type="entry name" value="Aldolase class I"/>
    <property type="match status" value="1"/>
</dbReference>
<keyword evidence="4 9" id="KW-0028">Amino-acid biosynthesis</keyword>
<keyword evidence="6 9" id="KW-0822">Tryptophan biosynthesis</keyword>
<evidence type="ECO:0000256" key="9">
    <source>
        <dbReference type="HAMAP-Rule" id="MF_00134"/>
    </source>
</evidence>
<evidence type="ECO:0000256" key="7">
    <source>
        <dbReference type="ARBA" id="ARBA00023141"/>
    </source>
</evidence>
<dbReference type="InterPro" id="IPR045186">
    <property type="entry name" value="Indole-3-glycerol_P_synth"/>
</dbReference>
<dbReference type="AlphaFoldDB" id="A0A931F971"/>